<gene>
    <name evidence="2" type="ORF">AKJ45_02805</name>
</gene>
<keyword evidence="3" id="KW-1185">Reference proteome</keyword>
<evidence type="ECO:0000313" key="2">
    <source>
        <dbReference type="EMBL" id="KXB03008.1"/>
    </source>
</evidence>
<keyword evidence="1" id="KW-0472">Membrane</keyword>
<comment type="caution">
    <text evidence="2">The sequence shown here is derived from an EMBL/GenBank/DDBJ whole genome shotgun (WGS) entry which is preliminary data.</text>
</comment>
<organism evidence="2 3">
    <name type="scientific">candidate division MSBL1 archaeon SCGC-AAA261F19</name>
    <dbReference type="NCBI Taxonomy" id="1698275"/>
    <lineage>
        <taxon>Archaea</taxon>
        <taxon>Methanobacteriati</taxon>
        <taxon>Methanobacteriota</taxon>
        <taxon>candidate division MSBL1</taxon>
    </lineage>
</organism>
<feature type="transmembrane region" description="Helical" evidence="1">
    <location>
        <begin position="115"/>
        <end position="134"/>
    </location>
</feature>
<feature type="transmembrane region" description="Helical" evidence="1">
    <location>
        <begin position="50"/>
        <end position="70"/>
    </location>
</feature>
<dbReference type="EMBL" id="LHXZ01000037">
    <property type="protein sequence ID" value="KXB03008.1"/>
    <property type="molecule type" value="Genomic_DNA"/>
</dbReference>
<evidence type="ECO:0000313" key="3">
    <source>
        <dbReference type="Proteomes" id="UP000070565"/>
    </source>
</evidence>
<feature type="non-terminal residue" evidence="2">
    <location>
        <position position="143"/>
    </location>
</feature>
<feature type="transmembrane region" description="Helical" evidence="1">
    <location>
        <begin position="12"/>
        <end position="30"/>
    </location>
</feature>
<sequence length="143" mass="15143">MEHLAKTDLKDLPFGAILGIAGIVTLIGFFCPWAKAGDVPANGFEGWQGILTFTGSWLIIIGSMISYNLFNSETLEDSKPLSDSGLGIGGAILGLIGILAFLVDIPSLFYPAWGLYLSIAGAILALLSALILYYKGETSLTSR</sequence>
<reference evidence="2 3" key="1">
    <citation type="journal article" date="2016" name="Sci. Rep.">
        <title>Metabolic traits of an uncultured archaeal lineage -MSBL1- from brine pools of the Red Sea.</title>
        <authorList>
            <person name="Mwirichia R."/>
            <person name="Alam I."/>
            <person name="Rashid M."/>
            <person name="Vinu M."/>
            <person name="Ba-Alawi W."/>
            <person name="Anthony Kamau A."/>
            <person name="Kamanda Ngugi D."/>
            <person name="Goker M."/>
            <person name="Klenk H.P."/>
            <person name="Bajic V."/>
            <person name="Stingl U."/>
        </authorList>
    </citation>
    <scope>NUCLEOTIDE SEQUENCE [LARGE SCALE GENOMIC DNA]</scope>
    <source>
        <strain evidence="2">SCGC-AAA261F19</strain>
    </source>
</reference>
<feature type="transmembrane region" description="Helical" evidence="1">
    <location>
        <begin position="82"/>
        <end position="103"/>
    </location>
</feature>
<name>A0A133V969_9EURY</name>
<keyword evidence="1" id="KW-1133">Transmembrane helix</keyword>
<keyword evidence="1" id="KW-0812">Transmembrane</keyword>
<protein>
    <submittedName>
        <fullName evidence="2">Uncharacterized protein</fullName>
    </submittedName>
</protein>
<accession>A0A133V969</accession>
<dbReference type="AlphaFoldDB" id="A0A133V969"/>
<dbReference type="Proteomes" id="UP000070565">
    <property type="component" value="Unassembled WGS sequence"/>
</dbReference>
<proteinExistence type="predicted"/>
<evidence type="ECO:0000256" key="1">
    <source>
        <dbReference type="SAM" id="Phobius"/>
    </source>
</evidence>